<feature type="non-terminal residue" evidence="8">
    <location>
        <position position="221"/>
    </location>
</feature>
<protein>
    <submittedName>
        <fullName evidence="8">Proton-conducting transporter membrane subunit</fullName>
    </submittedName>
</protein>
<dbReference type="EMBL" id="JBHTIR010001891">
    <property type="protein sequence ID" value="MFD0853107.1"/>
    <property type="molecule type" value="Genomic_DNA"/>
</dbReference>
<sequence length="221" mass="22580">AVAQRDLKQLLAASTCAQIGFMVLAAGVASIEGGVGQLVAHAAVKSLLFLCAGVWLTVLGTKDLRELQGAAWRNRVVGVAFGMGALALAGIPPLSLWVTKDVVLAAAVAEGSWVLYAVGLAASVLAAAYSARALVAVWRRGERHGSEGAFRFPMLAPLPVLAFIAVVFGVVAVPGVDESWRGLLGASGEPAPNLTELLISGALAVVTVVAVAGLARHRRGT</sequence>
<keyword evidence="9" id="KW-1185">Reference proteome</keyword>
<name>A0ABW3CGM0_9ACTN</name>
<feature type="non-terminal residue" evidence="8">
    <location>
        <position position="1"/>
    </location>
</feature>
<evidence type="ECO:0000256" key="3">
    <source>
        <dbReference type="ARBA" id="ARBA00022989"/>
    </source>
</evidence>
<evidence type="ECO:0000256" key="2">
    <source>
        <dbReference type="ARBA" id="ARBA00022692"/>
    </source>
</evidence>
<feature type="transmembrane region" description="Helical" evidence="6">
    <location>
        <begin position="35"/>
        <end position="56"/>
    </location>
</feature>
<keyword evidence="3 6" id="KW-1133">Transmembrane helix</keyword>
<evidence type="ECO:0000313" key="9">
    <source>
        <dbReference type="Proteomes" id="UP001597083"/>
    </source>
</evidence>
<gene>
    <name evidence="8" type="ORF">ACFQ07_12780</name>
</gene>
<evidence type="ECO:0000313" key="8">
    <source>
        <dbReference type="EMBL" id="MFD0853107.1"/>
    </source>
</evidence>
<keyword evidence="2 5" id="KW-0812">Transmembrane</keyword>
<keyword evidence="4 6" id="KW-0472">Membrane</keyword>
<dbReference type="Proteomes" id="UP001597083">
    <property type="component" value="Unassembled WGS sequence"/>
</dbReference>
<evidence type="ECO:0000256" key="1">
    <source>
        <dbReference type="ARBA" id="ARBA00004127"/>
    </source>
</evidence>
<feature type="transmembrane region" description="Helical" evidence="6">
    <location>
        <begin position="196"/>
        <end position="215"/>
    </location>
</feature>
<evidence type="ECO:0000256" key="4">
    <source>
        <dbReference type="ARBA" id="ARBA00023136"/>
    </source>
</evidence>
<evidence type="ECO:0000259" key="7">
    <source>
        <dbReference type="Pfam" id="PF00361"/>
    </source>
</evidence>
<comment type="subcellular location">
    <subcellularLocation>
        <location evidence="1">Endomembrane system</location>
        <topology evidence="1">Multi-pass membrane protein</topology>
    </subcellularLocation>
    <subcellularLocation>
        <location evidence="5">Membrane</location>
        <topology evidence="5">Multi-pass membrane protein</topology>
    </subcellularLocation>
</comment>
<dbReference type="Pfam" id="PF00361">
    <property type="entry name" value="Proton_antipo_M"/>
    <property type="match status" value="1"/>
</dbReference>
<dbReference type="PANTHER" id="PTHR42829:SF2">
    <property type="entry name" value="NADH-UBIQUINONE OXIDOREDUCTASE CHAIN 5"/>
    <property type="match status" value="1"/>
</dbReference>
<feature type="domain" description="NADH:quinone oxidoreductase/Mrp antiporter transmembrane" evidence="7">
    <location>
        <begin position="1"/>
        <end position="125"/>
    </location>
</feature>
<reference evidence="9" key="1">
    <citation type="journal article" date="2019" name="Int. J. Syst. Evol. Microbiol.">
        <title>The Global Catalogue of Microorganisms (GCM) 10K type strain sequencing project: providing services to taxonomists for standard genome sequencing and annotation.</title>
        <authorList>
            <consortium name="The Broad Institute Genomics Platform"/>
            <consortium name="The Broad Institute Genome Sequencing Center for Infectious Disease"/>
            <person name="Wu L."/>
            <person name="Ma J."/>
        </authorList>
    </citation>
    <scope>NUCLEOTIDE SEQUENCE [LARGE SCALE GENOMIC DNA]</scope>
    <source>
        <strain evidence="9">JCM 31696</strain>
    </source>
</reference>
<evidence type="ECO:0000256" key="6">
    <source>
        <dbReference type="SAM" id="Phobius"/>
    </source>
</evidence>
<evidence type="ECO:0000256" key="5">
    <source>
        <dbReference type="RuleBase" id="RU000320"/>
    </source>
</evidence>
<accession>A0ABW3CGM0</accession>
<proteinExistence type="predicted"/>
<organism evidence="8 9">
    <name type="scientific">Actinomadura adrarensis</name>
    <dbReference type="NCBI Taxonomy" id="1819600"/>
    <lineage>
        <taxon>Bacteria</taxon>
        <taxon>Bacillati</taxon>
        <taxon>Actinomycetota</taxon>
        <taxon>Actinomycetes</taxon>
        <taxon>Streptosporangiales</taxon>
        <taxon>Thermomonosporaceae</taxon>
        <taxon>Actinomadura</taxon>
    </lineage>
</organism>
<feature type="transmembrane region" description="Helical" evidence="6">
    <location>
        <begin position="155"/>
        <end position="176"/>
    </location>
</feature>
<feature type="transmembrane region" description="Helical" evidence="6">
    <location>
        <begin position="76"/>
        <end position="98"/>
    </location>
</feature>
<dbReference type="InterPro" id="IPR003945">
    <property type="entry name" value="NU5C-like"/>
</dbReference>
<comment type="caution">
    <text evidence="8">The sequence shown here is derived from an EMBL/GenBank/DDBJ whole genome shotgun (WGS) entry which is preliminary data.</text>
</comment>
<dbReference type="PANTHER" id="PTHR42829">
    <property type="entry name" value="NADH-UBIQUINONE OXIDOREDUCTASE CHAIN 5"/>
    <property type="match status" value="1"/>
</dbReference>
<dbReference type="InterPro" id="IPR001750">
    <property type="entry name" value="ND/Mrp_TM"/>
</dbReference>
<feature type="transmembrane region" description="Helical" evidence="6">
    <location>
        <begin position="113"/>
        <end position="135"/>
    </location>
</feature>